<dbReference type="AlphaFoldDB" id="A0AA37QAD3"/>
<gene>
    <name evidence="3" type="ORF">rosag_41500</name>
</gene>
<dbReference type="SUPFAM" id="SSF51556">
    <property type="entry name" value="Metallo-dependent hydrolases"/>
    <property type="match status" value="1"/>
</dbReference>
<dbReference type="InterPro" id="IPR032465">
    <property type="entry name" value="ACMSD"/>
</dbReference>
<keyword evidence="4" id="KW-1185">Reference proteome</keyword>
<evidence type="ECO:0000259" key="2">
    <source>
        <dbReference type="Pfam" id="PF04909"/>
    </source>
</evidence>
<name>A0AA37QAD3_9BACT</name>
<dbReference type="Pfam" id="PF04909">
    <property type="entry name" value="Amidohydro_2"/>
    <property type="match status" value="1"/>
</dbReference>
<dbReference type="GO" id="GO:0005737">
    <property type="term" value="C:cytoplasm"/>
    <property type="evidence" value="ECO:0007669"/>
    <property type="project" value="TreeGrafter"/>
</dbReference>
<feature type="domain" description="Amidohydrolase-related" evidence="2">
    <location>
        <begin position="39"/>
        <end position="296"/>
    </location>
</feature>
<comment type="caution">
    <text evidence="3">The sequence shown here is derived from an EMBL/GenBank/DDBJ whole genome shotgun (WGS) entry which is preliminary data.</text>
</comment>
<dbReference type="GO" id="GO:0019748">
    <property type="term" value="P:secondary metabolic process"/>
    <property type="evidence" value="ECO:0007669"/>
    <property type="project" value="TreeGrafter"/>
</dbReference>
<dbReference type="GO" id="GO:0016831">
    <property type="term" value="F:carboxy-lyase activity"/>
    <property type="evidence" value="ECO:0007669"/>
    <property type="project" value="InterPro"/>
</dbReference>
<protein>
    <recommendedName>
        <fullName evidence="2">Amidohydrolase-related domain-containing protein</fullName>
    </recommendedName>
</protein>
<dbReference type="EMBL" id="BRXS01000006">
    <property type="protein sequence ID" value="GLC27637.1"/>
    <property type="molecule type" value="Genomic_DNA"/>
</dbReference>
<dbReference type="Gene3D" id="3.20.20.140">
    <property type="entry name" value="Metal-dependent hydrolases"/>
    <property type="match status" value="1"/>
</dbReference>
<dbReference type="GO" id="GO:0016787">
    <property type="term" value="F:hydrolase activity"/>
    <property type="evidence" value="ECO:0007669"/>
    <property type="project" value="InterPro"/>
</dbReference>
<accession>A0AA37QAD3</accession>
<evidence type="ECO:0000313" key="3">
    <source>
        <dbReference type="EMBL" id="GLC27637.1"/>
    </source>
</evidence>
<proteinExistence type="predicted"/>
<evidence type="ECO:0000313" key="4">
    <source>
        <dbReference type="Proteomes" id="UP001161325"/>
    </source>
</evidence>
<dbReference type="PANTHER" id="PTHR21240:SF28">
    <property type="entry name" value="ISO-OROTATE DECARBOXYLASE (EUROFUNG)"/>
    <property type="match status" value="1"/>
</dbReference>
<keyword evidence="1" id="KW-0456">Lyase</keyword>
<dbReference type="InterPro" id="IPR032466">
    <property type="entry name" value="Metal_Hydrolase"/>
</dbReference>
<dbReference type="Proteomes" id="UP001161325">
    <property type="component" value="Unassembled WGS sequence"/>
</dbReference>
<evidence type="ECO:0000256" key="1">
    <source>
        <dbReference type="ARBA" id="ARBA00023239"/>
    </source>
</evidence>
<sequence length="306" mass="32850">MTESIAARTASAAADAFAEVARVERDRGEATLAGPAPLIDVHAHFYHPHSPRGDWAAVNAARLRAGERIGITWHVASILGSWGHTSPTYFASPDDVVLGNDVMFALHRALPDRVRSYVHVSPNAPEHALAEIERGVAVGAIGVKLSAGRRADDPLVDPIAERAGEGGLPILHHVWQWRRRDWPMQEASDGLELARLAARHPRTTFILAHVGGGGDYMHSYHAVADVPNIVMDLSGSGVDRGMLDAAIAAVGPRRLLWACDVTIETGLAKLRALDHVGLDAEAIADIRWRNAVRLFPPGAFPGLEAA</sequence>
<organism evidence="3 4">
    <name type="scientific">Roseisolibacter agri</name>
    <dbReference type="NCBI Taxonomy" id="2014610"/>
    <lineage>
        <taxon>Bacteria</taxon>
        <taxon>Pseudomonadati</taxon>
        <taxon>Gemmatimonadota</taxon>
        <taxon>Gemmatimonadia</taxon>
        <taxon>Gemmatimonadales</taxon>
        <taxon>Gemmatimonadaceae</taxon>
        <taxon>Roseisolibacter</taxon>
    </lineage>
</organism>
<dbReference type="InterPro" id="IPR006680">
    <property type="entry name" value="Amidohydro-rel"/>
</dbReference>
<dbReference type="PANTHER" id="PTHR21240">
    <property type="entry name" value="2-AMINO-3-CARBOXYLMUCONATE-6-SEMIALDEHYDE DECARBOXYLASE"/>
    <property type="match status" value="1"/>
</dbReference>
<dbReference type="RefSeq" id="WP_284352073.1">
    <property type="nucleotide sequence ID" value="NZ_BRXS01000006.1"/>
</dbReference>
<reference evidence="3" key="1">
    <citation type="submission" date="2022-08" db="EMBL/GenBank/DDBJ databases">
        <title>Draft genome sequencing of Roseisolibacter agri AW1220.</title>
        <authorList>
            <person name="Tobiishi Y."/>
            <person name="Tonouchi A."/>
        </authorList>
    </citation>
    <scope>NUCLEOTIDE SEQUENCE</scope>
    <source>
        <strain evidence="3">AW1220</strain>
    </source>
</reference>